<dbReference type="AlphaFoldDB" id="A0A0P1F1H5"/>
<evidence type="ECO:0008006" key="3">
    <source>
        <dbReference type="Google" id="ProtNLM"/>
    </source>
</evidence>
<dbReference type="Gene3D" id="2.60.120.620">
    <property type="entry name" value="q2cbj1_9rhob like domain"/>
    <property type="match status" value="1"/>
</dbReference>
<evidence type="ECO:0000313" key="2">
    <source>
        <dbReference type="Proteomes" id="UP000051298"/>
    </source>
</evidence>
<protein>
    <recommendedName>
        <fullName evidence="3">Phytanoyl-CoA dioxygenase (PhyH)</fullName>
    </recommendedName>
</protein>
<dbReference type="Proteomes" id="UP000051298">
    <property type="component" value="Unassembled WGS sequence"/>
</dbReference>
<organism evidence="1 2">
    <name type="scientific">Thalassobacter stenotrophicus</name>
    <dbReference type="NCBI Taxonomy" id="266809"/>
    <lineage>
        <taxon>Bacteria</taxon>
        <taxon>Pseudomonadati</taxon>
        <taxon>Pseudomonadota</taxon>
        <taxon>Alphaproteobacteria</taxon>
        <taxon>Rhodobacterales</taxon>
        <taxon>Roseobacteraceae</taxon>
        <taxon>Thalassobacter</taxon>
    </lineage>
</organism>
<accession>A0A0P1F1H5</accession>
<reference evidence="1 2" key="1">
    <citation type="submission" date="2015-09" db="EMBL/GenBank/DDBJ databases">
        <authorList>
            <consortium name="Swine Surveillance"/>
        </authorList>
    </citation>
    <scope>NUCLEOTIDE SEQUENCE [LARGE SCALE GENOMIC DNA]</scope>
    <source>
        <strain evidence="1 2">CECT 5294</strain>
    </source>
</reference>
<name>A0A0P1F1H5_9RHOB</name>
<gene>
    <name evidence="1" type="ORF">THS5294_02767</name>
</gene>
<proteinExistence type="predicted"/>
<dbReference type="EMBL" id="CYRX01000032">
    <property type="protein sequence ID" value="CUH61459.1"/>
    <property type="molecule type" value="Genomic_DNA"/>
</dbReference>
<sequence>MEIATTTELQLIYPTFVLHKHWELPEGFNDHLHALAADDAVANRIQDAGDGRNVGDQTNHLGHLRHNFLMDRQDPAIAVLAQMVAAAVREYLQLAYGYDHTGEIAMMSDTFWQRRALRENVGINAHTHFQTDIVCTYYPRVVLDADCPETSLHRGAVRFYDPANVGKRLWPCNNPDAYVGGWYAVEPRTGSMFVFEGHVPHDSTYFEGEERMCIPVLCSLELPNSHCKAGLSEILAHQAQGGSHGL</sequence>
<dbReference type="RefSeq" id="WP_048599760.1">
    <property type="nucleotide sequence ID" value="NZ_CYRX01000032.1"/>
</dbReference>
<evidence type="ECO:0000313" key="1">
    <source>
        <dbReference type="EMBL" id="CUH61459.1"/>
    </source>
</evidence>